<evidence type="ECO:0000313" key="1">
    <source>
        <dbReference type="EMBL" id="KAL3611804.1"/>
    </source>
</evidence>
<dbReference type="EMBL" id="RCHU02000001">
    <property type="protein sequence ID" value="KAL3611804.1"/>
    <property type="molecule type" value="Genomic_DNA"/>
</dbReference>
<gene>
    <name evidence="1" type="ORF">D5086_002824</name>
</gene>
<reference evidence="1 2" key="1">
    <citation type="journal article" date="2024" name="Plant Biotechnol. J.">
        <title>Genome and CRISPR/Cas9 system of a widespread forest tree (Populus alba) in the world.</title>
        <authorList>
            <person name="Liu Y.J."/>
            <person name="Jiang P.F."/>
            <person name="Han X.M."/>
            <person name="Li X.Y."/>
            <person name="Wang H.M."/>
            <person name="Wang Y.J."/>
            <person name="Wang X.X."/>
            <person name="Zeng Q.Y."/>
        </authorList>
    </citation>
    <scope>NUCLEOTIDE SEQUENCE [LARGE SCALE GENOMIC DNA]</scope>
    <source>
        <strain evidence="2">cv. PAL-ZL1</strain>
    </source>
</reference>
<organism evidence="1 2">
    <name type="scientific">Populus alba</name>
    <name type="common">White poplar</name>
    <dbReference type="NCBI Taxonomy" id="43335"/>
    <lineage>
        <taxon>Eukaryota</taxon>
        <taxon>Viridiplantae</taxon>
        <taxon>Streptophyta</taxon>
        <taxon>Embryophyta</taxon>
        <taxon>Tracheophyta</taxon>
        <taxon>Spermatophyta</taxon>
        <taxon>Magnoliopsida</taxon>
        <taxon>eudicotyledons</taxon>
        <taxon>Gunneridae</taxon>
        <taxon>Pentapetalae</taxon>
        <taxon>rosids</taxon>
        <taxon>fabids</taxon>
        <taxon>Malpighiales</taxon>
        <taxon>Salicaceae</taxon>
        <taxon>Saliceae</taxon>
        <taxon>Populus</taxon>
    </lineage>
</organism>
<proteinExistence type="predicted"/>
<protein>
    <submittedName>
        <fullName evidence="1">Uncharacterized protein</fullName>
    </submittedName>
</protein>
<comment type="caution">
    <text evidence="1">The sequence shown here is derived from an EMBL/GenBank/DDBJ whole genome shotgun (WGS) entry which is preliminary data.</text>
</comment>
<keyword evidence="2" id="KW-1185">Reference proteome</keyword>
<accession>A0ACC4D358</accession>
<dbReference type="Proteomes" id="UP000309997">
    <property type="component" value="Unassembled WGS sequence"/>
</dbReference>
<sequence>MAKSKNKSLIIRYVQGNFKLEVSHQASTLCMLKAQSRSQSPVQQDPLSPSHASTLPRTKVVFADFVGVFLFYVLLEPPFTGNASLFGSPRCAAINTPQGASSKHKNRPHEAPTYSSNSIPSTETAAVKKQQPYSVVPPIDPPFDHMFIEAITADKPRPSSPEPPKRQYFTRSRVAATRRNNLGQPEKQKSKAPAAAGHRIQSSSNDSALISSL</sequence>
<name>A0ACC4D358_POPAL</name>
<evidence type="ECO:0000313" key="2">
    <source>
        <dbReference type="Proteomes" id="UP000309997"/>
    </source>
</evidence>